<dbReference type="PANTHER" id="PTHR43811:SF57">
    <property type="entry name" value="FKBP-TYPE PEPTIDYL-PROLYL CIS-TRANS ISOMERASE FKPA-RELATED"/>
    <property type="match status" value="1"/>
</dbReference>
<dbReference type="InterPro" id="IPR046357">
    <property type="entry name" value="PPIase_dom_sf"/>
</dbReference>
<organism evidence="9 10">
    <name type="scientific">Shewanella sediminis (strain HAW-EB3)</name>
    <dbReference type="NCBI Taxonomy" id="425104"/>
    <lineage>
        <taxon>Bacteria</taxon>
        <taxon>Pseudomonadati</taxon>
        <taxon>Pseudomonadota</taxon>
        <taxon>Gammaproteobacteria</taxon>
        <taxon>Alteromonadales</taxon>
        <taxon>Shewanellaceae</taxon>
        <taxon>Shewanella</taxon>
    </lineage>
</organism>
<dbReference type="RefSeq" id="WP_012141376.1">
    <property type="nucleotide sequence ID" value="NC_009831.1"/>
</dbReference>
<dbReference type="PROSITE" id="PS50059">
    <property type="entry name" value="FKBP_PPIASE"/>
    <property type="match status" value="1"/>
</dbReference>
<comment type="similarity">
    <text evidence="2 7">Belongs to the FKBP-type PPIase family.</text>
</comment>
<dbReference type="Pfam" id="PF01346">
    <property type="entry name" value="FKBP_N"/>
    <property type="match status" value="1"/>
</dbReference>
<evidence type="ECO:0000256" key="2">
    <source>
        <dbReference type="ARBA" id="ARBA00006577"/>
    </source>
</evidence>
<dbReference type="EC" id="5.2.1.8" evidence="7"/>
<dbReference type="OrthoDB" id="9814548at2"/>
<feature type="domain" description="PPIase FKBP-type" evidence="8">
    <location>
        <begin position="71"/>
        <end position="156"/>
    </location>
</feature>
<accession>A8FS17</accession>
<evidence type="ECO:0000313" key="9">
    <source>
        <dbReference type="EMBL" id="ABV35640.1"/>
    </source>
</evidence>
<evidence type="ECO:0000259" key="8">
    <source>
        <dbReference type="PROSITE" id="PS50059"/>
    </source>
</evidence>
<evidence type="ECO:0000256" key="1">
    <source>
        <dbReference type="ARBA" id="ARBA00000971"/>
    </source>
</evidence>
<dbReference type="eggNOG" id="COG0545">
    <property type="taxonomic scope" value="Bacteria"/>
</dbReference>
<dbReference type="STRING" id="425104.Ssed_1029"/>
<protein>
    <recommendedName>
        <fullName evidence="7">Peptidyl-prolyl cis-trans isomerase</fullName>
        <ecNumber evidence="7">5.2.1.8</ecNumber>
    </recommendedName>
</protein>
<keyword evidence="10" id="KW-1185">Reference proteome</keyword>
<sequence length="156" mass="16944" precursor="true">MKILLAIVVIAGVIFYYFTSMNNQKAAQENIKIGSAFLAENKVKEGVTTTDSGLQYQVLAKGDGTSHPKASDTVTVHYHGTLIDGTVFDSSVERGEPIDFPLNRVIKGWTEGVQLMVTGEKTRFFIPSELAYGNRNAGKITGGSVLIFDVELISID</sequence>
<dbReference type="GO" id="GO:0006457">
    <property type="term" value="P:protein folding"/>
    <property type="evidence" value="ECO:0007669"/>
    <property type="project" value="InterPro"/>
</dbReference>
<dbReference type="KEGG" id="sse:Ssed_1029"/>
<evidence type="ECO:0000256" key="3">
    <source>
        <dbReference type="ARBA" id="ARBA00022729"/>
    </source>
</evidence>
<dbReference type="PANTHER" id="PTHR43811">
    <property type="entry name" value="FKBP-TYPE PEPTIDYL-PROLYL CIS-TRANS ISOMERASE FKPA"/>
    <property type="match status" value="1"/>
</dbReference>
<dbReference type="InterPro" id="IPR001179">
    <property type="entry name" value="PPIase_FKBP_dom"/>
</dbReference>
<proteinExistence type="inferred from homology"/>
<evidence type="ECO:0000256" key="5">
    <source>
        <dbReference type="ARBA" id="ARBA00023235"/>
    </source>
</evidence>
<dbReference type="FunFam" id="3.10.50.40:FF:000045">
    <property type="entry name" value="Peptidyl-prolyl cis-trans isomerase"/>
    <property type="match status" value="1"/>
</dbReference>
<evidence type="ECO:0000256" key="6">
    <source>
        <dbReference type="PROSITE-ProRule" id="PRU00277"/>
    </source>
</evidence>
<evidence type="ECO:0000256" key="4">
    <source>
        <dbReference type="ARBA" id="ARBA00023110"/>
    </source>
</evidence>
<reference evidence="9 10" key="1">
    <citation type="submission" date="2007-08" db="EMBL/GenBank/DDBJ databases">
        <title>Complete sequence of Shewanella sediminis HAW-EB3.</title>
        <authorList>
            <consortium name="US DOE Joint Genome Institute"/>
            <person name="Copeland A."/>
            <person name="Lucas S."/>
            <person name="Lapidus A."/>
            <person name="Barry K."/>
            <person name="Glavina del Rio T."/>
            <person name="Dalin E."/>
            <person name="Tice H."/>
            <person name="Pitluck S."/>
            <person name="Chertkov O."/>
            <person name="Brettin T."/>
            <person name="Bruce D."/>
            <person name="Detter J.C."/>
            <person name="Han C."/>
            <person name="Schmutz J."/>
            <person name="Larimer F."/>
            <person name="Land M."/>
            <person name="Hauser L."/>
            <person name="Kyrpides N."/>
            <person name="Kim E."/>
            <person name="Zhao J.-S."/>
            <person name="Richardson P."/>
        </authorList>
    </citation>
    <scope>NUCLEOTIDE SEQUENCE [LARGE SCALE GENOMIC DNA]</scope>
    <source>
        <strain evidence="9 10">HAW-EB3</strain>
    </source>
</reference>
<gene>
    <name evidence="9" type="ordered locus">Ssed_1029</name>
</gene>
<keyword evidence="3" id="KW-0732">Signal</keyword>
<dbReference type="GO" id="GO:0003755">
    <property type="term" value="F:peptidyl-prolyl cis-trans isomerase activity"/>
    <property type="evidence" value="ECO:0007669"/>
    <property type="project" value="UniProtKB-UniRule"/>
</dbReference>
<dbReference type="HOGENOM" id="CLU_013615_7_3_6"/>
<dbReference type="Proteomes" id="UP000002015">
    <property type="component" value="Chromosome"/>
</dbReference>
<keyword evidence="5 6" id="KW-0413">Isomerase</keyword>
<dbReference type="InterPro" id="IPR000774">
    <property type="entry name" value="PPIase_FKBP_N"/>
</dbReference>
<comment type="catalytic activity">
    <reaction evidence="1 6 7">
        <text>[protein]-peptidylproline (omega=180) = [protein]-peptidylproline (omega=0)</text>
        <dbReference type="Rhea" id="RHEA:16237"/>
        <dbReference type="Rhea" id="RHEA-COMP:10747"/>
        <dbReference type="Rhea" id="RHEA-COMP:10748"/>
        <dbReference type="ChEBI" id="CHEBI:83833"/>
        <dbReference type="ChEBI" id="CHEBI:83834"/>
        <dbReference type="EC" id="5.2.1.8"/>
    </reaction>
</comment>
<evidence type="ECO:0000313" key="10">
    <source>
        <dbReference type="Proteomes" id="UP000002015"/>
    </source>
</evidence>
<dbReference type="AlphaFoldDB" id="A8FS17"/>
<name>A8FS17_SHESH</name>
<dbReference type="EMBL" id="CP000821">
    <property type="protein sequence ID" value="ABV35640.1"/>
    <property type="molecule type" value="Genomic_DNA"/>
</dbReference>
<dbReference type="SUPFAM" id="SSF54534">
    <property type="entry name" value="FKBP-like"/>
    <property type="match status" value="1"/>
</dbReference>
<dbReference type="Gene3D" id="6.10.250.2970">
    <property type="match status" value="1"/>
</dbReference>
<keyword evidence="4 6" id="KW-0697">Rotamase</keyword>
<dbReference type="Gene3D" id="3.10.50.40">
    <property type="match status" value="1"/>
</dbReference>
<dbReference type="Pfam" id="PF00254">
    <property type="entry name" value="FKBP_C"/>
    <property type="match status" value="1"/>
</dbReference>
<evidence type="ECO:0000256" key="7">
    <source>
        <dbReference type="RuleBase" id="RU003915"/>
    </source>
</evidence>